<evidence type="ECO:0000313" key="5">
    <source>
        <dbReference type="Proteomes" id="UP000294530"/>
    </source>
</evidence>
<evidence type="ECO:0000256" key="1">
    <source>
        <dbReference type="SAM" id="Phobius"/>
    </source>
</evidence>
<dbReference type="Proteomes" id="UP000294530">
    <property type="component" value="Unassembled WGS sequence"/>
</dbReference>
<reference evidence="3" key="2">
    <citation type="submission" date="2021-07" db="EMBL/GenBank/DDBJ databases">
        <authorList>
            <person name="Fletcher K."/>
        </authorList>
    </citation>
    <scope>NUCLEOTIDE SEQUENCE</scope>
    <source>
        <strain evidence="3">SF5</strain>
    </source>
</reference>
<accession>A0A976IG26</accession>
<keyword evidence="1" id="KW-0472">Membrane</keyword>
<evidence type="ECO:0000313" key="4">
    <source>
        <dbReference type="EMBL" id="TDH71054.1"/>
    </source>
</evidence>
<dbReference type="AlphaFoldDB" id="A0A976IG26"/>
<dbReference type="KEGG" id="blac:94349745"/>
<gene>
    <name evidence="4" type="ORF">CCR75_006000</name>
    <name evidence="3" type="ORF">CCR75_006001</name>
</gene>
<proteinExistence type="predicted"/>
<keyword evidence="1" id="KW-0812">Transmembrane</keyword>
<name>A0A976IG26_BRELC</name>
<comment type="caution">
    <text evidence="3">The sequence shown here is derived from an EMBL/GenBank/DDBJ whole genome shotgun (WGS) entry which is preliminary data.</text>
</comment>
<dbReference type="RefSeq" id="XP_067820553.1">
    <property type="nucleotide sequence ID" value="XM_067964074.1"/>
</dbReference>
<dbReference type="EMBL" id="SHOA02000062">
    <property type="protein sequence ID" value="TDH71054.1"/>
    <property type="molecule type" value="Genomic_DNA"/>
</dbReference>
<feature type="transmembrane region" description="Helical" evidence="1">
    <location>
        <begin position="71"/>
        <end position="93"/>
    </location>
</feature>
<evidence type="ECO:0000313" key="3">
    <source>
        <dbReference type="EMBL" id="TDH71053.1"/>
    </source>
</evidence>
<reference evidence="3 5" key="1">
    <citation type="journal article" date="2021" name="Genome Biol.">
        <title>AFLAP: assembly-free linkage analysis pipeline using k-mers from genome sequencing data.</title>
        <authorList>
            <person name="Fletcher K."/>
            <person name="Zhang L."/>
            <person name="Gil J."/>
            <person name="Han R."/>
            <person name="Cavanaugh K."/>
            <person name="Michelmore R."/>
        </authorList>
    </citation>
    <scope>NUCLEOTIDE SEQUENCE [LARGE SCALE GENOMIC DNA]</scope>
    <source>
        <strain evidence="3 5">SF5</strain>
    </source>
</reference>
<dbReference type="GeneID" id="94349745"/>
<feature type="signal peptide" evidence="2">
    <location>
        <begin position="1"/>
        <end position="21"/>
    </location>
</feature>
<keyword evidence="5" id="KW-1185">Reference proteome</keyword>
<dbReference type="EMBL" id="SHOA02000062">
    <property type="protein sequence ID" value="TDH71053.1"/>
    <property type="molecule type" value="Genomic_DNA"/>
</dbReference>
<sequence length="97" mass="10644">MGPQHLLALVVVSILVAAGNAYYEIDDDSVTRALRPSVTADQEHAVHAIPATNFISKDEDHSKNEKKEIEIIRIAIFSLLVVGVFAIMALRCLPFCL</sequence>
<keyword evidence="1" id="KW-1133">Transmembrane helix</keyword>
<evidence type="ECO:0000256" key="2">
    <source>
        <dbReference type="SAM" id="SignalP"/>
    </source>
</evidence>
<keyword evidence="2" id="KW-0732">Signal</keyword>
<feature type="chain" id="PRO_5038325397" description="RxLR effector protein" evidence="2">
    <location>
        <begin position="22"/>
        <end position="97"/>
    </location>
</feature>
<evidence type="ECO:0008006" key="6">
    <source>
        <dbReference type="Google" id="ProtNLM"/>
    </source>
</evidence>
<protein>
    <recommendedName>
        <fullName evidence="6">RxLR effector protein</fullName>
    </recommendedName>
</protein>
<organism evidence="3 5">
    <name type="scientific">Bremia lactucae</name>
    <name type="common">Lettuce downy mildew</name>
    <dbReference type="NCBI Taxonomy" id="4779"/>
    <lineage>
        <taxon>Eukaryota</taxon>
        <taxon>Sar</taxon>
        <taxon>Stramenopiles</taxon>
        <taxon>Oomycota</taxon>
        <taxon>Peronosporomycetes</taxon>
        <taxon>Peronosporales</taxon>
        <taxon>Peronosporaceae</taxon>
        <taxon>Bremia</taxon>
    </lineage>
</organism>